<proteinExistence type="predicted"/>
<dbReference type="InterPro" id="IPR028912">
    <property type="entry name" value="Tox-MPTase4_dom"/>
</dbReference>
<accession>A0A1T3MTF3</accession>
<evidence type="ECO:0000313" key="3">
    <source>
        <dbReference type="Proteomes" id="UP000190813"/>
    </source>
</evidence>
<protein>
    <recommendedName>
        <fullName evidence="1">Tox-MPTase4 domain-containing protein</fullName>
    </recommendedName>
</protein>
<gene>
    <name evidence="2" type="ORF">BAZ10_14930</name>
</gene>
<dbReference type="EMBL" id="MAHX01000006">
    <property type="protein sequence ID" value="OPC67888.1"/>
    <property type="molecule type" value="Genomic_DNA"/>
</dbReference>
<evidence type="ECO:0000313" key="2">
    <source>
        <dbReference type="EMBL" id="OPC67888.1"/>
    </source>
</evidence>
<name>A0A1T3MTF3_9FLAO</name>
<reference evidence="2 3" key="1">
    <citation type="submission" date="2016-06" db="EMBL/GenBank/DDBJ databases">
        <title>Revisiting the taxonomy of the Elizabethkingia Genus based on Whole-Genome Sequencing, Optical Mapping, and MALDI-TOF.</title>
        <authorList>
            <person name="Nicholson A.C."/>
        </authorList>
    </citation>
    <scope>NUCLEOTIDE SEQUENCE [LARGE SCALE GENOMIC DNA]</scope>
    <source>
        <strain evidence="2 3">G4070</strain>
    </source>
</reference>
<evidence type="ECO:0000259" key="1">
    <source>
        <dbReference type="Pfam" id="PF15640"/>
    </source>
</evidence>
<comment type="caution">
    <text evidence="2">The sequence shown here is derived from an EMBL/GenBank/DDBJ whole genome shotgun (WGS) entry which is preliminary data.</text>
</comment>
<dbReference type="AlphaFoldDB" id="A0A1T3MTF3"/>
<feature type="domain" description="Tox-MPTase4" evidence="1">
    <location>
        <begin position="90"/>
        <end position="169"/>
    </location>
</feature>
<dbReference type="Pfam" id="PF15640">
    <property type="entry name" value="Tox-MPTase4"/>
    <property type="match status" value="1"/>
</dbReference>
<sequence length="212" mass="25013">MVDSASTPAERRVKKKQERIKKRLERKNKQVSLIDRGKYLGQSLSLDDLFKIEDYLLNLKVDFQLGEGKGVFEVKGYFTKNSNPVVLEPHNAAMFITDGKNMKIILRENATIYEFLHELMHFRDCQNLGKTTYLKKALVDREKYVYDKMIEYSKYLNRKELKHAENYINIHYERIGKTDNLGNPVKETLPFKLDDIPKKRQEININQILNLK</sequence>
<dbReference type="Proteomes" id="UP000190813">
    <property type="component" value="Unassembled WGS sequence"/>
</dbReference>
<keyword evidence="3" id="KW-1185">Reference proteome</keyword>
<organism evidence="2 3">
    <name type="scientific">Elizabethkingia occulta</name>
    <dbReference type="NCBI Taxonomy" id="1867263"/>
    <lineage>
        <taxon>Bacteria</taxon>
        <taxon>Pseudomonadati</taxon>
        <taxon>Bacteroidota</taxon>
        <taxon>Flavobacteriia</taxon>
        <taxon>Flavobacteriales</taxon>
        <taxon>Weeksellaceae</taxon>
        <taxon>Elizabethkingia</taxon>
    </lineage>
</organism>